<dbReference type="NCBIfam" id="TIGR03706">
    <property type="entry name" value="exo_poly_only"/>
    <property type="match status" value="1"/>
</dbReference>
<dbReference type="InterPro" id="IPR003695">
    <property type="entry name" value="Ppx_GppA_N"/>
</dbReference>
<dbReference type="InterPro" id="IPR050273">
    <property type="entry name" value="GppA/Ppx_hydrolase"/>
</dbReference>
<evidence type="ECO:0000256" key="2">
    <source>
        <dbReference type="ARBA" id="ARBA00004202"/>
    </source>
</evidence>
<keyword evidence="8" id="KW-0378">Hydrolase</keyword>
<dbReference type="Gene3D" id="3.30.70.2260">
    <property type="match status" value="1"/>
</dbReference>
<comment type="subunit">
    <text evidence="4">Homodimer.</text>
</comment>
<dbReference type="Proteomes" id="UP000321113">
    <property type="component" value="Unassembled WGS sequence"/>
</dbReference>
<dbReference type="SUPFAM" id="SSF109604">
    <property type="entry name" value="HD-domain/PDEase-like"/>
    <property type="match status" value="1"/>
</dbReference>
<evidence type="ECO:0000256" key="1">
    <source>
        <dbReference type="ARBA" id="ARBA00001946"/>
    </source>
</evidence>
<keyword evidence="9" id="KW-0472">Membrane</keyword>
<sequence length="520" mass="59182">MSKQLKHPDVMHNSEATPEKDIAAIDLGSNSFHMVVAKVVGQDLQIISRHKQRVKLASGLDSHNNLTNEAMQRGLDCLKMFAERLDGFKTGNVRIVATHTLRIANNAHLFIQRARQVLPFPIEVIPGEEEARLIYLGVAHTQPVSKSKLVIDIGGGSTELVIGEGFEAELVNSQQMGCVSYAHRYFSDGKLNNKNFTAANLAALRELEFLAKQYKRHGWELTLGSSGTVKAIRECLISLDYEDGIITPKRLKKLVKHLCEFKKVEKIAIKGIIEERLSVLAPGVALLQAILQSLEIEELHYSSGALREGAMYEMEERFAHSDIRMRTAENLALQHRIDVEQANRVRQHSKHFLKQVIADTDLEKSSELVKLLNWAALLHEVGLSLSYRGYHRHSHYLLQHTNMPGFNSEQQRLIATLVRYHRKALKLSEMDEFSLYAKEDILELIKILRLSIVINVSRNDAKAGLWQLTIEDGDWVLSHSDLDHLRENRLLISDLEQEQLYWQSASWGLRFEFGDLLEER</sequence>
<dbReference type="InterPro" id="IPR048950">
    <property type="entry name" value="Ppx_GppA_C"/>
</dbReference>
<dbReference type="Gene3D" id="3.30.420.40">
    <property type="match status" value="1"/>
</dbReference>
<dbReference type="Gene3D" id="3.30.420.150">
    <property type="entry name" value="Exopolyphosphatase. Domain 2"/>
    <property type="match status" value="1"/>
</dbReference>
<comment type="cofactor">
    <cofactor evidence="1">
        <name>Mg(2+)</name>
        <dbReference type="ChEBI" id="CHEBI:18420"/>
    </cofactor>
</comment>
<feature type="domain" description="Ppx/GppA phosphatase N-terminal" evidence="11">
    <location>
        <begin position="35"/>
        <end position="317"/>
    </location>
</feature>
<keyword evidence="7" id="KW-1003">Cell membrane</keyword>
<dbReference type="AlphaFoldDB" id="A0A511QRZ3"/>
<protein>
    <recommendedName>
        <fullName evidence="6">Exopolyphosphatase</fullName>
        <ecNumber evidence="5">3.6.1.11</ecNumber>
    </recommendedName>
</protein>
<dbReference type="SUPFAM" id="SSF53067">
    <property type="entry name" value="Actin-like ATPase domain"/>
    <property type="match status" value="2"/>
</dbReference>
<keyword evidence="14" id="KW-1185">Reference proteome</keyword>
<reference evidence="13 14" key="1">
    <citation type="submission" date="2019-07" db="EMBL/GenBank/DDBJ databases">
        <title>Whole genome shotgun sequence of Vibrio superstes NBRC 103154.</title>
        <authorList>
            <person name="Hosoyama A."/>
            <person name="Uohara A."/>
            <person name="Ohji S."/>
            <person name="Ichikawa N."/>
        </authorList>
    </citation>
    <scope>NUCLEOTIDE SEQUENCE [LARGE SCALE GENOMIC DNA]</scope>
    <source>
        <strain evidence="13 14">NBRC 103154</strain>
    </source>
</reference>
<name>A0A511QRZ3_9VIBR</name>
<dbReference type="EC" id="3.6.1.11" evidence="5"/>
<comment type="similarity">
    <text evidence="3">Belongs to the GppA/Ppx family.</text>
</comment>
<dbReference type="Pfam" id="PF21447">
    <property type="entry name" value="Ppx-GppA_III"/>
    <property type="match status" value="1"/>
</dbReference>
<evidence type="ECO:0000313" key="14">
    <source>
        <dbReference type="Proteomes" id="UP000321113"/>
    </source>
</evidence>
<dbReference type="PANTHER" id="PTHR30005">
    <property type="entry name" value="EXOPOLYPHOSPHATASE"/>
    <property type="match status" value="1"/>
</dbReference>
<dbReference type="FunFam" id="3.30.420.150:FF:000001">
    <property type="entry name" value="Guanosine-5'-triphosphate,3'-diphosphate pyrophosphatase"/>
    <property type="match status" value="1"/>
</dbReference>
<comment type="catalytic activity">
    <reaction evidence="10">
        <text>[phosphate](n) + H2O = [phosphate](n-1) + phosphate + H(+)</text>
        <dbReference type="Rhea" id="RHEA:21528"/>
        <dbReference type="Rhea" id="RHEA-COMP:9859"/>
        <dbReference type="Rhea" id="RHEA-COMP:14279"/>
        <dbReference type="ChEBI" id="CHEBI:15377"/>
        <dbReference type="ChEBI" id="CHEBI:15378"/>
        <dbReference type="ChEBI" id="CHEBI:16838"/>
        <dbReference type="ChEBI" id="CHEBI:43474"/>
        <dbReference type="EC" id="3.6.1.11"/>
    </reaction>
</comment>
<comment type="subcellular location">
    <subcellularLocation>
        <location evidence="2">Cell membrane</location>
        <topology evidence="2">Peripheral membrane protein</topology>
    </subcellularLocation>
</comment>
<evidence type="ECO:0000256" key="10">
    <source>
        <dbReference type="ARBA" id="ARBA00047607"/>
    </source>
</evidence>
<evidence type="ECO:0000259" key="11">
    <source>
        <dbReference type="Pfam" id="PF02541"/>
    </source>
</evidence>
<evidence type="ECO:0000256" key="5">
    <source>
        <dbReference type="ARBA" id="ARBA00012451"/>
    </source>
</evidence>
<dbReference type="EMBL" id="BJXK01000009">
    <property type="protein sequence ID" value="GEM80090.1"/>
    <property type="molecule type" value="Genomic_DNA"/>
</dbReference>
<feature type="domain" description="Ppx/GppA phosphatase C-terminal" evidence="12">
    <location>
        <begin position="323"/>
        <end position="499"/>
    </location>
</feature>
<dbReference type="OrthoDB" id="9793035at2"/>
<dbReference type="PANTHER" id="PTHR30005:SF14">
    <property type="entry name" value="EXOPOLYPHOSPHATASE"/>
    <property type="match status" value="1"/>
</dbReference>
<evidence type="ECO:0000256" key="9">
    <source>
        <dbReference type="ARBA" id="ARBA00023136"/>
    </source>
</evidence>
<dbReference type="Gene3D" id="1.10.3210.10">
    <property type="entry name" value="Hypothetical protein af1432"/>
    <property type="match status" value="1"/>
</dbReference>
<evidence type="ECO:0000256" key="4">
    <source>
        <dbReference type="ARBA" id="ARBA00011738"/>
    </source>
</evidence>
<dbReference type="InterPro" id="IPR030673">
    <property type="entry name" value="PyroPPase_GppA_Ppx"/>
</dbReference>
<gene>
    <name evidence="13" type="ORF">VSU01S_23350</name>
</gene>
<comment type="caution">
    <text evidence="13">The sequence shown here is derived from an EMBL/GenBank/DDBJ whole genome shotgun (WGS) entry which is preliminary data.</text>
</comment>
<evidence type="ECO:0000256" key="8">
    <source>
        <dbReference type="ARBA" id="ARBA00022801"/>
    </source>
</evidence>
<organism evidence="13 14">
    <name type="scientific">Vibrio superstes NBRC 103154</name>
    <dbReference type="NCBI Taxonomy" id="1219062"/>
    <lineage>
        <taxon>Bacteria</taxon>
        <taxon>Pseudomonadati</taxon>
        <taxon>Pseudomonadota</taxon>
        <taxon>Gammaproteobacteria</taxon>
        <taxon>Vibrionales</taxon>
        <taxon>Vibrionaceae</taxon>
        <taxon>Vibrio</taxon>
    </lineage>
</organism>
<dbReference type="Pfam" id="PF02541">
    <property type="entry name" value="Ppx-GppA"/>
    <property type="match status" value="1"/>
</dbReference>
<evidence type="ECO:0000313" key="13">
    <source>
        <dbReference type="EMBL" id="GEM80090.1"/>
    </source>
</evidence>
<accession>A0A511QRZ3</accession>
<proteinExistence type="inferred from homology"/>
<evidence type="ECO:0000256" key="3">
    <source>
        <dbReference type="ARBA" id="ARBA00007125"/>
    </source>
</evidence>
<evidence type="ECO:0000256" key="7">
    <source>
        <dbReference type="ARBA" id="ARBA00022475"/>
    </source>
</evidence>
<dbReference type="GO" id="GO:0005886">
    <property type="term" value="C:plasma membrane"/>
    <property type="evidence" value="ECO:0007669"/>
    <property type="project" value="UniProtKB-SubCell"/>
</dbReference>
<dbReference type="GO" id="GO:0004309">
    <property type="term" value="F:exopolyphosphatase activity"/>
    <property type="evidence" value="ECO:0007669"/>
    <property type="project" value="UniProtKB-EC"/>
</dbReference>
<dbReference type="FunFam" id="3.30.420.40:FF:000023">
    <property type="entry name" value="Guanosine-5'-triphosphate,3'-diphosphate pyrophosphatase"/>
    <property type="match status" value="1"/>
</dbReference>
<evidence type="ECO:0000256" key="6">
    <source>
        <dbReference type="ARBA" id="ARBA00020416"/>
    </source>
</evidence>
<dbReference type="GO" id="GO:0006798">
    <property type="term" value="P:polyphosphate catabolic process"/>
    <property type="evidence" value="ECO:0007669"/>
    <property type="project" value="TreeGrafter"/>
</dbReference>
<dbReference type="InterPro" id="IPR022371">
    <property type="entry name" value="Exopolyphosphatase"/>
</dbReference>
<dbReference type="PIRSF" id="PIRSF001267">
    <property type="entry name" value="Pyrophosphatase_GppA_Ppx"/>
    <property type="match status" value="1"/>
</dbReference>
<evidence type="ECO:0000259" key="12">
    <source>
        <dbReference type="Pfam" id="PF21447"/>
    </source>
</evidence>
<dbReference type="InterPro" id="IPR043129">
    <property type="entry name" value="ATPase_NBD"/>
</dbReference>